<evidence type="ECO:0000256" key="9">
    <source>
        <dbReference type="ARBA" id="ARBA00022840"/>
    </source>
</evidence>
<evidence type="ECO:0000256" key="12">
    <source>
        <dbReference type="ARBA" id="ARBA00049494"/>
    </source>
</evidence>
<dbReference type="PANTHER" id="PTHR23293">
    <property type="entry name" value="FAD SYNTHETASE-RELATED FMN ADENYLYLTRANSFERASE"/>
    <property type="match status" value="1"/>
</dbReference>
<keyword evidence="5" id="KW-0808">Transferase</keyword>
<keyword evidence="6" id="KW-0548">Nucleotidyltransferase</keyword>
<dbReference type="InterPro" id="IPR036425">
    <property type="entry name" value="MoaB/Mog-like_dom_sf"/>
</dbReference>
<evidence type="ECO:0000256" key="6">
    <source>
        <dbReference type="ARBA" id="ARBA00022695"/>
    </source>
</evidence>
<keyword evidence="7" id="KW-0547">Nucleotide-binding</keyword>
<feature type="domain" description="MoaB/Mog" evidence="13">
    <location>
        <begin position="350"/>
        <end position="517"/>
    </location>
</feature>
<keyword evidence="9" id="KW-0067">ATP-binding</keyword>
<dbReference type="PANTHER" id="PTHR23293:SF9">
    <property type="entry name" value="FAD SYNTHASE"/>
    <property type="match status" value="1"/>
</dbReference>
<evidence type="ECO:0000256" key="8">
    <source>
        <dbReference type="ARBA" id="ARBA00022827"/>
    </source>
</evidence>
<keyword evidence="3" id="KW-0285">Flavoprotein</keyword>
<feature type="non-terminal residue" evidence="14">
    <location>
        <position position="1"/>
    </location>
</feature>
<dbReference type="GO" id="GO:0006747">
    <property type="term" value="P:FAD biosynthetic process"/>
    <property type="evidence" value="ECO:0007669"/>
    <property type="project" value="TreeGrafter"/>
</dbReference>
<reference evidence="14" key="1">
    <citation type="submission" date="2015-08" db="EMBL/GenBank/DDBJ databases">
        <authorList>
            <person name="Babu N.S."/>
            <person name="Beckwith C.J."/>
            <person name="Beseler K.G."/>
            <person name="Brison A."/>
            <person name="Carone J.V."/>
            <person name="Caskin T.P."/>
            <person name="Diamond M."/>
            <person name="Durham M.E."/>
            <person name="Foxe J.M."/>
            <person name="Go M."/>
            <person name="Henderson B.A."/>
            <person name="Jones I.B."/>
            <person name="McGettigan J.A."/>
            <person name="Micheletti S.J."/>
            <person name="Nasrallah M.E."/>
            <person name="Ortiz D."/>
            <person name="Piller C.R."/>
            <person name="Privatt S.R."/>
            <person name="Schneider S.L."/>
            <person name="Sharp S."/>
            <person name="Smith T.C."/>
            <person name="Stanton J.D."/>
            <person name="Ullery H.E."/>
            <person name="Wilson R.J."/>
            <person name="Serrano M.G."/>
            <person name="Buck G."/>
            <person name="Lee V."/>
            <person name="Wang Y."/>
            <person name="Carvalho R."/>
            <person name="Voegtly L."/>
            <person name="Shi R."/>
            <person name="Duckworth R."/>
            <person name="Johnson A."/>
            <person name="Loviza R."/>
            <person name="Walstead R."/>
            <person name="Shah Z."/>
            <person name="Kiflezghi M."/>
            <person name="Wade K."/>
            <person name="Ball S.L."/>
            <person name="Bradley K.W."/>
            <person name="Asai D.J."/>
            <person name="Bowman C.A."/>
            <person name="Russell D.A."/>
            <person name="Pope W.H."/>
            <person name="Jacobs-Sera D."/>
            <person name="Hendrix R.W."/>
            <person name="Hatfull G.F."/>
        </authorList>
    </citation>
    <scope>NUCLEOTIDE SEQUENCE</scope>
</reference>
<dbReference type="InterPro" id="IPR056596">
    <property type="entry name" value="FLAD1_M"/>
</dbReference>
<evidence type="ECO:0000256" key="4">
    <source>
        <dbReference type="ARBA" id="ARBA00022643"/>
    </source>
</evidence>
<evidence type="ECO:0000256" key="2">
    <source>
        <dbReference type="ARBA" id="ARBA00012393"/>
    </source>
</evidence>
<evidence type="ECO:0000256" key="10">
    <source>
        <dbReference type="ARBA" id="ARBA00031145"/>
    </source>
</evidence>
<dbReference type="EMBL" id="GDKF01010665">
    <property type="protein sequence ID" value="JAT67957.1"/>
    <property type="molecule type" value="Transcribed_RNA"/>
</dbReference>
<dbReference type="InterPro" id="IPR002500">
    <property type="entry name" value="PAPS_reduct_dom"/>
</dbReference>
<evidence type="ECO:0000256" key="1">
    <source>
        <dbReference type="ARBA" id="ARBA00004726"/>
    </source>
</evidence>
<dbReference type="Pfam" id="PF01507">
    <property type="entry name" value="PAPS_reduct"/>
    <property type="match status" value="1"/>
</dbReference>
<dbReference type="Gene3D" id="3.40.50.620">
    <property type="entry name" value="HUPs"/>
    <property type="match status" value="1"/>
</dbReference>
<evidence type="ECO:0000259" key="13">
    <source>
        <dbReference type="SMART" id="SM00852"/>
    </source>
</evidence>
<keyword evidence="8" id="KW-0274">FAD</keyword>
<proteinExistence type="predicted"/>
<comment type="pathway">
    <text evidence="1">Cofactor biosynthesis; FAD biosynthesis; FAD from FMN: step 1/1.</text>
</comment>
<keyword evidence="4" id="KW-0288">FMN</keyword>
<dbReference type="Gene3D" id="3.40.980.10">
    <property type="entry name" value="MoaB/Mog-like domain"/>
    <property type="match status" value="1"/>
</dbReference>
<evidence type="ECO:0000256" key="3">
    <source>
        <dbReference type="ARBA" id="ARBA00022630"/>
    </source>
</evidence>
<dbReference type="InterPro" id="IPR014729">
    <property type="entry name" value="Rossmann-like_a/b/a_fold"/>
</dbReference>
<dbReference type="EC" id="2.7.7.2" evidence="2"/>
<protein>
    <recommendedName>
        <fullName evidence="2">FAD synthase</fullName>
        <ecNumber evidence="2">2.7.7.2</ecNumber>
    </recommendedName>
    <alternativeName>
        <fullName evidence="10">FAD pyrophosphorylase</fullName>
    </alternativeName>
    <alternativeName>
        <fullName evidence="11">FMN adenylyltransferase</fullName>
    </alternativeName>
</protein>
<evidence type="ECO:0000256" key="11">
    <source>
        <dbReference type="ARBA" id="ARBA00031871"/>
    </source>
</evidence>
<dbReference type="GO" id="GO:0003919">
    <property type="term" value="F:FMN adenylyltransferase activity"/>
    <property type="evidence" value="ECO:0007669"/>
    <property type="project" value="UniProtKB-EC"/>
</dbReference>
<dbReference type="Pfam" id="PF24102">
    <property type="entry name" value="FLAD1_M"/>
    <property type="match status" value="1"/>
</dbReference>
<dbReference type="AlphaFoldDB" id="A0A1D1ZMA6"/>
<dbReference type="InterPro" id="IPR001453">
    <property type="entry name" value="MoaB/Mog_dom"/>
</dbReference>
<accession>A0A1D1ZMA6</accession>
<organism evidence="14">
    <name type="scientific">Auxenochlorella protothecoides</name>
    <name type="common">Green microalga</name>
    <name type="synonym">Chlorella protothecoides</name>
    <dbReference type="NCBI Taxonomy" id="3075"/>
    <lineage>
        <taxon>Eukaryota</taxon>
        <taxon>Viridiplantae</taxon>
        <taxon>Chlorophyta</taxon>
        <taxon>core chlorophytes</taxon>
        <taxon>Trebouxiophyceae</taxon>
        <taxon>Chlorellales</taxon>
        <taxon>Chlorellaceae</taxon>
        <taxon>Auxenochlorella</taxon>
    </lineage>
</organism>
<dbReference type="CDD" id="cd23948">
    <property type="entry name" value="FAD_synthase"/>
    <property type="match status" value="1"/>
</dbReference>
<evidence type="ECO:0000256" key="7">
    <source>
        <dbReference type="ARBA" id="ARBA00022741"/>
    </source>
</evidence>
<dbReference type="CDD" id="cd00885">
    <property type="entry name" value="cinA"/>
    <property type="match status" value="1"/>
</dbReference>
<gene>
    <name evidence="14" type="ORF">g.5290</name>
</gene>
<dbReference type="SUPFAM" id="SSF52402">
    <property type="entry name" value="Adenine nucleotide alpha hydrolases-like"/>
    <property type="match status" value="1"/>
</dbReference>
<evidence type="ECO:0000313" key="14">
    <source>
        <dbReference type="EMBL" id="JAT67957.1"/>
    </source>
</evidence>
<comment type="catalytic activity">
    <reaction evidence="12">
        <text>FMN + ATP + H(+) = FAD + diphosphate</text>
        <dbReference type="Rhea" id="RHEA:17237"/>
        <dbReference type="ChEBI" id="CHEBI:15378"/>
        <dbReference type="ChEBI" id="CHEBI:30616"/>
        <dbReference type="ChEBI" id="CHEBI:33019"/>
        <dbReference type="ChEBI" id="CHEBI:57692"/>
        <dbReference type="ChEBI" id="CHEBI:58210"/>
        <dbReference type="EC" id="2.7.7.2"/>
    </reaction>
</comment>
<dbReference type="GO" id="GO:0005524">
    <property type="term" value="F:ATP binding"/>
    <property type="evidence" value="ECO:0007669"/>
    <property type="project" value="UniProtKB-KW"/>
</dbReference>
<dbReference type="Pfam" id="PF00994">
    <property type="entry name" value="MoCF_biosynth"/>
    <property type="match status" value="1"/>
</dbReference>
<evidence type="ECO:0000256" key="5">
    <source>
        <dbReference type="ARBA" id="ARBA00022679"/>
    </source>
</evidence>
<name>A0A1D1ZMA6_AUXPR</name>
<dbReference type="SUPFAM" id="SSF53218">
    <property type="entry name" value="Molybdenum cofactor biosynthesis proteins"/>
    <property type="match status" value="1"/>
</dbReference>
<sequence length="615" mass="66493">TPAALPDSHVHRGPVRLRLRVPCGHPSYPLGLQDLCPRLVFGKLVYRCKTHPRHWTRLICDSSSWEHRPVPREDSGQRASHGTFGRLSCSFGRAQVEEHTMADVLEAVARLTDDRVKAKFESAISVVERAIALYGLPSLAFSFNGGKDSTVLLHIIRAAVAMHEQASPSGAAQAKVGGLSDMVTFFFDNPADFREVVAFTYATGAEYNLQLKSLHGGFRQGLEALLESTSVKAILLGTRKGDPNAVDQETFCPSSAGWPPFMRVNPVLHWTYHDVWTFLREAGLPYCSLYDQGYTSLGAVSNTHRNSALLKEDGSYAPAYMLPDTRLERAGRSDPARHASVLSDACETAGVIIVGDEILAAKVEDVNTRFLCKELRVAGWRVCKVAVVRDDVKAIAAEIKTMSAAFNVVLTAGGVGPTVDDMTLEALAEACDTHISRNPELERRIRAYFGSDVTNAHLKMAEIPEGSETSLIEFRTGSGALSPFPLVRCRNVYALPGIPSLLQEKWPEVKADLRASHEASSPLAPFHSVVMRLRTDDETAIADPLKAVAQRHGPNVSCGSYPVTGQADGVGLVLSVESKDAAALEAAAKDLEAALEPGMLSAKLSDNDFLGANGA</sequence>
<dbReference type="SMART" id="SM00852">
    <property type="entry name" value="MoCF_biosynth"/>
    <property type="match status" value="1"/>
</dbReference>